<dbReference type="Pfam" id="PF14682">
    <property type="entry name" value="SPOB_ab"/>
    <property type="match status" value="1"/>
</dbReference>
<dbReference type="GO" id="GO:0000155">
    <property type="term" value="F:phosphorelay sensor kinase activity"/>
    <property type="evidence" value="ECO:0007669"/>
    <property type="project" value="InterPro"/>
</dbReference>
<keyword evidence="3" id="KW-0418">Kinase</keyword>
<evidence type="ECO:0000256" key="3">
    <source>
        <dbReference type="ARBA" id="ARBA00022777"/>
    </source>
</evidence>
<evidence type="ECO:0000256" key="2">
    <source>
        <dbReference type="ARBA" id="ARBA00022679"/>
    </source>
</evidence>
<accession>A0A081LB90</accession>
<keyword evidence="2" id="KW-0808">Transferase</keyword>
<evidence type="ECO:0000256" key="1">
    <source>
        <dbReference type="ARBA" id="ARBA00022553"/>
    </source>
</evidence>
<sequence>MEEISSKQNEKLTHVALTNELIYLLSRSRHDWMNKLQLIKGNLTLEKYDRVFEIIEEMVIEAQHESKLSNLKIPQLAYYFLTFNWESHFITLEYEVLGEARDLSAYESQLLTVSRELFSIFDQSVCQKTENHLTVTFQTDHEENDVILYFDFKGKLTSLDALNAFHDANYPCMSITQFHVTSHESMIELCLRQERDM</sequence>
<dbReference type="SUPFAM" id="SSF55890">
    <property type="entry name" value="Sporulation response regulatory protein Spo0B"/>
    <property type="match status" value="1"/>
</dbReference>
<reference evidence="5 6" key="1">
    <citation type="submission" date="2012-09" db="EMBL/GenBank/DDBJ databases">
        <title>Genome Sequence of Bacillus sp. DW5-4.</title>
        <authorList>
            <person name="Lai Q."/>
            <person name="Liu Y."/>
            <person name="Shao Z."/>
        </authorList>
    </citation>
    <scope>NUCLEOTIDE SEQUENCE [LARGE SCALE GENOMIC DNA]</scope>
    <source>
        <strain evidence="5 6">DW5-4</strain>
    </source>
</reference>
<dbReference type="Gene3D" id="1.10.287.130">
    <property type="match status" value="1"/>
</dbReference>
<dbReference type="InterPro" id="IPR039506">
    <property type="entry name" value="SPOB_a"/>
</dbReference>
<dbReference type="Proteomes" id="UP000028091">
    <property type="component" value="Unassembled WGS sequence"/>
</dbReference>
<organism evidence="5 6">
    <name type="scientific">Bacillus zhangzhouensis</name>
    <dbReference type="NCBI Taxonomy" id="1178540"/>
    <lineage>
        <taxon>Bacteria</taxon>
        <taxon>Bacillati</taxon>
        <taxon>Bacillota</taxon>
        <taxon>Bacilli</taxon>
        <taxon>Bacillales</taxon>
        <taxon>Bacillaceae</taxon>
        <taxon>Bacillus</taxon>
    </lineage>
</organism>
<protein>
    <submittedName>
        <fullName evidence="5">Sporulation protein</fullName>
    </submittedName>
</protein>
<keyword evidence="6" id="KW-1185">Reference proteome</keyword>
<evidence type="ECO:0000259" key="4">
    <source>
        <dbReference type="SMART" id="SM01317"/>
    </source>
</evidence>
<dbReference type="InterPro" id="IPR016120">
    <property type="entry name" value="Sig_transdc_His_kin_SpoOB"/>
</dbReference>
<gene>
    <name evidence="5" type="ORF">BA70_19640</name>
</gene>
<dbReference type="InterPro" id="IPR016122">
    <property type="entry name" value="SpoOB_C"/>
</dbReference>
<dbReference type="InterPro" id="IPR037100">
    <property type="entry name" value="Spo0B_C_sf"/>
</dbReference>
<dbReference type="OrthoDB" id="2375606at2"/>
<feature type="domain" description="Sporulation initiation phosphotransferase B C-terminal" evidence="4">
    <location>
        <begin position="73"/>
        <end position="187"/>
    </location>
</feature>
<dbReference type="Gene3D" id="3.30.565.30">
    <property type="entry name" value="Sporulation initiation phosphotransferase B (SpoOB), C-terminal domain"/>
    <property type="match status" value="1"/>
</dbReference>
<proteinExistence type="predicted"/>
<comment type="caution">
    <text evidence="5">The sequence shown here is derived from an EMBL/GenBank/DDBJ whole genome shotgun (WGS) entry which is preliminary data.</text>
</comment>
<dbReference type="AlphaFoldDB" id="A0A081LB90"/>
<dbReference type="Pfam" id="PF14689">
    <property type="entry name" value="SPOB_a"/>
    <property type="match status" value="1"/>
</dbReference>
<name>A0A081LB90_9BACI</name>
<evidence type="ECO:0000313" key="5">
    <source>
        <dbReference type="EMBL" id="KEP26516.1"/>
    </source>
</evidence>
<dbReference type="EMBL" id="JOTP01000009">
    <property type="protein sequence ID" value="KEP26516.1"/>
    <property type="molecule type" value="Genomic_DNA"/>
</dbReference>
<dbReference type="SMART" id="SM01317">
    <property type="entry name" value="SPOB_ab"/>
    <property type="match status" value="1"/>
</dbReference>
<keyword evidence="1" id="KW-0597">Phosphoprotein</keyword>
<dbReference type="RefSeq" id="WP_034321270.1">
    <property type="nucleotide sequence ID" value="NZ_JAVIKA010000009.1"/>
</dbReference>
<dbReference type="eggNOG" id="COG3290">
    <property type="taxonomic scope" value="Bacteria"/>
</dbReference>
<evidence type="ECO:0000313" key="6">
    <source>
        <dbReference type="Proteomes" id="UP000028091"/>
    </source>
</evidence>